<evidence type="ECO:0000256" key="1">
    <source>
        <dbReference type="ARBA" id="ARBA00023015"/>
    </source>
</evidence>
<dbReference type="InterPro" id="IPR000843">
    <property type="entry name" value="HTH_LacI"/>
</dbReference>
<sequence length="358" mass="40126">MSKPARHVLPQERTSKNMKKTSLNDIAERLGVSKTLVSLVLNGRGKEHRISEEVCRKVIELAKELNYQPNQIAKGLRTGKTNTIGLIIADIANPFFGKLGREIENEASKHGYRVMFCSSDEKAEKSKQQIGMLMQGQVDGFIISPPTGSEAQIQELQKRKIPYVLVDRYFPQIESSYIVVDNFQASYDATMHLAKQGYRRIACLSTQSNLINMNQRLEGYKSALADSGLEVLEERIKTVSFTHEKNDILLAIKQLLQEEKERADAILFTTSKIGIMGLECIHSLGVKIPDDVAVVSFDDPDAYRISNPTITAIAQPLTEIGSQSVKVLMELMSPSKEKSKPQKITLKTNFIVRRSSER</sequence>
<keyword evidence="2" id="KW-0238">DNA-binding</keyword>
<dbReference type="CDD" id="cd19977">
    <property type="entry name" value="PBP1_EndR-like"/>
    <property type="match status" value="1"/>
</dbReference>
<evidence type="ECO:0000313" key="6">
    <source>
        <dbReference type="Proteomes" id="UP000266441"/>
    </source>
</evidence>
<dbReference type="InterPro" id="IPR028082">
    <property type="entry name" value="Peripla_BP_I"/>
</dbReference>
<protein>
    <submittedName>
        <fullName evidence="5">LacI family transcriptional regulator</fullName>
    </submittedName>
</protein>
<dbReference type="EMBL" id="QWET01000010">
    <property type="protein sequence ID" value="RIH64540.1"/>
    <property type="molecule type" value="Genomic_DNA"/>
</dbReference>
<dbReference type="Pfam" id="PF00532">
    <property type="entry name" value="Peripla_BP_1"/>
    <property type="match status" value="1"/>
</dbReference>
<keyword evidence="3" id="KW-0804">Transcription</keyword>
<dbReference type="Proteomes" id="UP000266441">
    <property type="component" value="Unassembled WGS sequence"/>
</dbReference>
<evidence type="ECO:0000256" key="3">
    <source>
        <dbReference type="ARBA" id="ARBA00023163"/>
    </source>
</evidence>
<comment type="caution">
    <text evidence="5">The sequence shown here is derived from an EMBL/GenBank/DDBJ whole genome shotgun (WGS) entry which is preliminary data.</text>
</comment>
<dbReference type="CDD" id="cd01392">
    <property type="entry name" value="HTH_LacI"/>
    <property type="match status" value="1"/>
</dbReference>
<dbReference type="SUPFAM" id="SSF47413">
    <property type="entry name" value="lambda repressor-like DNA-binding domains"/>
    <property type="match status" value="1"/>
</dbReference>
<dbReference type="InterPro" id="IPR001761">
    <property type="entry name" value="Peripla_BP/Lac1_sug-bd_dom"/>
</dbReference>
<dbReference type="PANTHER" id="PTHR30146">
    <property type="entry name" value="LACI-RELATED TRANSCRIPTIONAL REPRESSOR"/>
    <property type="match status" value="1"/>
</dbReference>
<keyword evidence="6" id="KW-1185">Reference proteome</keyword>
<organism evidence="5 6">
    <name type="scientific">Mariniphaga sediminis</name>
    <dbReference type="NCBI Taxonomy" id="1628158"/>
    <lineage>
        <taxon>Bacteria</taxon>
        <taxon>Pseudomonadati</taxon>
        <taxon>Bacteroidota</taxon>
        <taxon>Bacteroidia</taxon>
        <taxon>Marinilabiliales</taxon>
        <taxon>Prolixibacteraceae</taxon>
        <taxon>Mariniphaga</taxon>
    </lineage>
</organism>
<dbReference type="SUPFAM" id="SSF53822">
    <property type="entry name" value="Periplasmic binding protein-like I"/>
    <property type="match status" value="1"/>
</dbReference>
<dbReference type="Gene3D" id="1.10.260.40">
    <property type="entry name" value="lambda repressor-like DNA-binding domains"/>
    <property type="match status" value="1"/>
</dbReference>
<accession>A0A399D2D2</accession>
<dbReference type="GO" id="GO:0000976">
    <property type="term" value="F:transcription cis-regulatory region binding"/>
    <property type="evidence" value="ECO:0007669"/>
    <property type="project" value="TreeGrafter"/>
</dbReference>
<dbReference type="AlphaFoldDB" id="A0A399D2D2"/>
<evidence type="ECO:0000256" key="2">
    <source>
        <dbReference type="ARBA" id="ARBA00023125"/>
    </source>
</evidence>
<gene>
    <name evidence="5" type="ORF">D1164_14385</name>
</gene>
<reference evidence="5 6" key="1">
    <citation type="journal article" date="2015" name="Int. J. Syst. Evol. Microbiol.">
        <title>Mariniphaga sediminis sp. nov., isolated from coastal sediment.</title>
        <authorList>
            <person name="Wang F.Q."/>
            <person name="Shen Q.Y."/>
            <person name="Chen G.J."/>
            <person name="Du Z.J."/>
        </authorList>
    </citation>
    <scope>NUCLEOTIDE SEQUENCE [LARGE SCALE GENOMIC DNA]</scope>
    <source>
        <strain evidence="5 6">SY21</strain>
    </source>
</reference>
<dbReference type="InterPro" id="IPR010982">
    <property type="entry name" value="Lambda_DNA-bd_dom_sf"/>
</dbReference>
<feature type="domain" description="HTH lacI-type" evidence="4">
    <location>
        <begin position="21"/>
        <end position="78"/>
    </location>
</feature>
<name>A0A399D2D2_9BACT</name>
<dbReference type="SMART" id="SM00354">
    <property type="entry name" value="HTH_LACI"/>
    <property type="match status" value="1"/>
</dbReference>
<dbReference type="PANTHER" id="PTHR30146:SF109">
    <property type="entry name" value="HTH-TYPE TRANSCRIPTIONAL REGULATOR GALS"/>
    <property type="match status" value="1"/>
</dbReference>
<keyword evidence="1" id="KW-0805">Transcription regulation</keyword>
<dbReference type="Pfam" id="PF00356">
    <property type="entry name" value="LacI"/>
    <property type="match status" value="1"/>
</dbReference>
<dbReference type="PROSITE" id="PS50932">
    <property type="entry name" value="HTH_LACI_2"/>
    <property type="match status" value="1"/>
</dbReference>
<dbReference type="GO" id="GO:0003700">
    <property type="term" value="F:DNA-binding transcription factor activity"/>
    <property type="evidence" value="ECO:0007669"/>
    <property type="project" value="TreeGrafter"/>
</dbReference>
<dbReference type="Gene3D" id="3.40.50.2300">
    <property type="match status" value="2"/>
</dbReference>
<evidence type="ECO:0000259" key="4">
    <source>
        <dbReference type="PROSITE" id="PS50932"/>
    </source>
</evidence>
<proteinExistence type="predicted"/>
<evidence type="ECO:0000313" key="5">
    <source>
        <dbReference type="EMBL" id="RIH64540.1"/>
    </source>
</evidence>